<dbReference type="GO" id="GO:0000156">
    <property type="term" value="F:phosphorelay response regulator activity"/>
    <property type="evidence" value="ECO:0007669"/>
    <property type="project" value="TreeGrafter"/>
</dbReference>
<dbReference type="RefSeq" id="WP_220197761.1">
    <property type="nucleotide sequence ID" value="NZ_BNJF01000004.1"/>
</dbReference>
<dbReference type="Gene3D" id="1.10.10.10">
    <property type="entry name" value="Winged helix-like DNA-binding domain superfamily/Winged helix DNA-binding domain"/>
    <property type="match status" value="1"/>
</dbReference>
<dbReference type="Pfam" id="PF00486">
    <property type="entry name" value="Trans_reg_C"/>
    <property type="match status" value="1"/>
</dbReference>
<evidence type="ECO:0000256" key="2">
    <source>
        <dbReference type="PROSITE-ProRule" id="PRU01091"/>
    </source>
</evidence>
<dbReference type="PANTHER" id="PTHR48111">
    <property type="entry name" value="REGULATOR OF RPOS"/>
    <property type="match status" value="1"/>
</dbReference>
<keyword evidence="1 2" id="KW-0238">DNA-binding</keyword>
<feature type="domain" description="OmpR/PhoB-type" evidence="3">
    <location>
        <begin position="155"/>
        <end position="256"/>
    </location>
</feature>
<proteinExistence type="predicted"/>
<evidence type="ECO:0000256" key="1">
    <source>
        <dbReference type="ARBA" id="ARBA00023125"/>
    </source>
</evidence>
<dbReference type="AlphaFoldDB" id="A0A8J3I7K1"/>
<dbReference type="GO" id="GO:0006355">
    <property type="term" value="P:regulation of DNA-templated transcription"/>
    <property type="evidence" value="ECO:0007669"/>
    <property type="project" value="InterPro"/>
</dbReference>
<dbReference type="GO" id="GO:0000976">
    <property type="term" value="F:transcription cis-regulatory region binding"/>
    <property type="evidence" value="ECO:0007669"/>
    <property type="project" value="TreeGrafter"/>
</dbReference>
<feature type="DNA-binding region" description="OmpR/PhoB-type" evidence="2">
    <location>
        <begin position="155"/>
        <end position="256"/>
    </location>
</feature>
<dbReference type="SMART" id="SM00862">
    <property type="entry name" value="Trans_reg_C"/>
    <property type="match status" value="1"/>
</dbReference>
<gene>
    <name evidence="4" type="ORF">KSX_67260</name>
</gene>
<dbReference type="InterPro" id="IPR016032">
    <property type="entry name" value="Sig_transdc_resp-reg_C-effctor"/>
</dbReference>
<evidence type="ECO:0000313" key="4">
    <source>
        <dbReference type="EMBL" id="GHO48563.1"/>
    </source>
</evidence>
<keyword evidence="5" id="KW-1185">Reference proteome</keyword>
<evidence type="ECO:0000259" key="3">
    <source>
        <dbReference type="PROSITE" id="PS51755"/>
    </source>
</evidence>
<dbReference type="Proteomes" id="UP000612362">
    <property type="component" value="Unassembled WGS sequence"/>
</dbReference>
<dbReference type="SUPFAM" id="SSF46894">
    <property type="entry name" value="C-terminal effector domain of the bipartite response regulators"/>
    <property type="match status" value="1"/>
</dbReference>
<dbReference type="CDD" id="cd00383">
    <property type="entry name" value="trans_reg_C"/>
    <property type="match status" value="1"/>
</dbReference>
<comment type="caution">
    <text evidence="4">The sequence shown here is derived from an EMBL/GenBank/DDBJ whole genome shotgun (WGS) entry which is preliminary data.</text>
</comment>
<dbReference type="EMBL" id="BNJF01000004">
    <property type="protein sequence ID" value="GHO48563.1"/>
    <property type="molecule type" value="Genomic_DNA"/>
</dbReference>
<accession>A0A8J3I7K1</accession>
<dbReference type="PROSITE" id="PS51755">
    <property type="entry name" value="OMPR_PHOB"/>
    <property type="match status" value="1"/>
</dbReference>
<protein>
    <submittedName>
        <fullName evidence="4">Putative transcriptional regulatory protein KdpE</fullName>
    </submittedName>
</protein>
<dbReference type="GO" id="GO:0032993">
    <property type="term" value="C:protein-DNA complex"/>
    <property type="evidence" value="ECO:0007669"/>
    <property type="project" value="TreeGrafter"/>
</dbReference>
<dbReference type="Gene3D" id="3.40.50.2300">
    <property type="match status" value="1"/>
</dbReference>
<name>A0A8J3I7K1_9CHLR</name>
<dbReference type="InterPro" id="IPR011006">
    <property type="entry name" value="CheY-like_superfamily"/>
</dbReference>
<dbReference type="PANTHER" id="PTHR48111:SF50">
    <property type="entry name" value="KDP OPERON TRANSCRIPTIONAL REGULATORY PROTEIN KDPE"/>
    <property type="match status" value="1"/>
</dbReference>
<sequence>MSGWQQKRNTDKVNGSACKELGIERTRLLLLGSHHEASLLIPLLVGGAFVITHRQEVPSAMALFFLQPEVVLFRCITADEVQHLRQLAPHLPLVLYATQADEVHLARMLDAGADDYLQLSTCGRDELQARLRRHVKRARECQVELDEPPGQGEVVFALESQDRQIRLMPHERSALVRGHAVSLTTTECALLYLLMRDGGTVLTGLALLHMVWGERYRTELDYLRVYMRQLRLKLEADPNHPAYLETVPRVGYRFCQSCRRLPRTP</sequence>
<dbReference type="GO" id="GO:0005829">
    <property type="term" value="C:cytosol"/>
    <property type="evidence" value="ECO:0007669"/>
    <property type="project" value="TreeGrafter"/>
</dbReference>
<dbReference type="InterPro" id="IPR001867">
    <property type="entry name" value="OmpR/PhoB-type_DNA-bd"/>
</dbReference>
<evidence type="ECO:0000313" key="5">
    <source>
        <dbReference type="Proteomes" id="UP000612362"/>
    </source>
</evidence>
<reference evidence="4" key="1">
    <citation type="submission" date="2020-10" db="EMBL/GenBank/DDBJ databases">
        <title>Taxonomic study of unclassified bacteria belonging to the class Ktedonobacteria.</title>
        <authorList>
            <person name="Yabe S."/>
            <person name="Wang C.M."/>
            <person name="Zheng Y."/>
            <person name="Sakai Y."/>
            <person name="Cavaletti L."/>
            <person name="Monciardini P."/>
            <person name="Donadio S."/>
        </authorList>
    </citation>
    <scope>NUCLEOTIDE SEQUENCE</scope>
    <source>
        <strain evidence="4">SOSP1-1</strain>
    </source>
</reference>
<dbReference type="InterPro" id="IPR036388">
    <property type="entry name" value="WH-like_DNA-bd_sf"/>
</dbReference>
<organism evidence="4 5">
    <name type="scientific">Ktedonospora formicarum</name>
    <dbReference type="NCBI Taxonomy" id="2778364"/>
    <lineage>
        <taxon>Bacteria</taxon>
        <taxon>Bacillati</taxon>
        <taxon>Chloroflexota</taxon>
        <taxon>Ktedonobacteria</taxon>
        <taxon>Ktedonobacterales</taxon>
        <taxon>Ktedonobacteraceae</taxon>
        <taxon>Ktedonospora</taxon>
    </lineage>
</organism>
<dbReference type="SUPFAM" id="SSF52172">
    <property type="entry name" value="CheY-like"/>
    <property type="match status" value="1"/>
</dbReference>
<dbReference type="InterPro" id="IPR039420">
    <property type="entry name" value="WalR-like"/>
</dbReference>